<dbReference type="Gene3D" id="3.40.190.10">
    <property type="entry name" value="Periplasmic binding protein-like II"/>
    <property type="match status" value="1"/>
</dbReference>
<dbReference type="Gene3D" id="1.10.287.70">
    <property type="match status" value="1"/>
</dbReference>
<dbReference type="SUPFAM" id="SSF53822">
    <property type="entry name" value="Periplasmic binding protein-like I"/>
    <property type="match status" value="1"/>
</dbReference>
<dbReference type="InterPro" id="IPR028082">
    <property type="entry name" value="Peripla_BP_I"/>
</dbReference>
<evidence type="ECO:0000256" key="7">
    <source>
        <dbReference type="ARBA" id="ARBA00023170"/>
    </source>
</evidence>
<dbReference type="InterPro" id="IPR001828">
    <property type="entry name" value="ANF_lig-bd_rcpt"/>
</dbReference>
<evidence type="ECO:0000256" key="9">
    <source>
        <dbReference type="ARBA" id="ARBA00023286"/>
    </source>
</evidence>
<feature type="transmembrane region" description="Helical" evidence="11">
    <location>
        <begin position="265"/>
        <end position="284"/>
    </location>
</feature>
<dbReference type="Pfam" id="PF00497">
    <property type="entry name" value="SBP_bac_3"/>
    <property type="match status" value="1"/>
</dbReference>
<dbReference type="Gene3D" id="3.40.50.2300">
    <property type="match status" value="1"/>
</dbReference>
<reference evidence="13" key="1">
    <citation type="submission" date="2018-02" db="EMBL/GenBank/DDBJ databases">
        <authorList>
            <person name="Cohen D.B."/>
            <person name="Kent A.D."/>
        </authorList>
    </citation>
    <scope>NUCLEOTIDE SEQUENCE</scope>
</reference>
<comment type="subcellular location">
    <subcellularLocation>
        <location evidence="1">Membrane</location>
        <topology evidence="1">Multi-pass membrane protein</topology>
    </subcellularLocation>
</comment>
<evidence type="ECO:0000256" key="8">
    <source>
        <dbReference type="ARBA" id="ARBA00023180"/>
    </source>
</evidence>
<name>A0A2N9HED9_FAGSY</name>
<dbReference type="InterPro" id="IPR015683">
    <property type="entry name" value="Ionotropic_Glu_rcpt"/>
</dbReference>
<feature type="domain" description="Ionotropic glutamate receptor C-terminal" evidence="12">
    <location>
        <begin position="145"/>
        <end position="403"/>
    </location>
</feature>
<keyword evidence="3 11" id="KW-0812">Transmembrane</keyword>
<evidence type="ECO:0000256" key="10">
    <source>
        <dbReference type="ARBA" id="ARBA00023303"/>
    </source>
</evidence>
<keyword evidence="4 11" id="KW-1133">Transmembrane helix</keyword>
<feature type="transmembrane region" description="Helical" evidence="11">
    <location>
        <begin position="296"/>
        <end position="318"/>
    </location>
</feature>
<proteinExistence type="predicted"/>
<evidence type="ECO:0000256" key="3">
    <source>
        <dbReference type="ARBA" id="ARBA00022692"/>
    </source>
</evidence>
<keyword evidence="6 11" id="KW-0472">Membrane</keyword>
<keyword evidence="10" id="KW-0407">Ion channel</keyword>
<organism evidence="13">
    <name type="scientific">Fagus sylvatica</name>
    <name type="common">Beechnut</name>
    <dbReference type="NCBI Taxonomy" id="28930"/>
    <lineage>
        <taxon>Eukaryota</taxon>
        <taxon>Viridiplantae</taxon>
        <taxon>Streptophyta</taxon>
        <taxon>Embryophyta</taxon>
        <taxon>Tracheophyta</taxon>
        <taxon>Spermatophyta</taxon>
        <taxon>Magnoliopsida</taxon>
        <taxon>eudicotyledons</taxon>
        <taxon>Gunneridae</taxon>
        <taxon>Pentapetalae</taxon>
        <taxon>rosids</taxon>
        <taxon>fabids</taxon>
        <taxon>Fagales</taxon>
        <taxon>Fagaceae</taxon>
        <taxon>Fagus</taxon>
    </lineage>
</organism>
<dbReference type="GO" id="GO:0015276">
    <property type="term" value="F:ligand-gated monoatomic ion channel activity"/>
    <property type="evidence" value="ECO:0007669"/>
    <property type="project" value="InterPro"/>
</dbReference>
<keyword evidence="5" id="KW-0406">Ion transport</keyword>
<keyword evidence="9" id="KW-1071">Ligand-gated ion channel</keyword>
<dbReference type="SUPFAM" id="SSF53850">
    <property type="entry name" value="Periplasmic binding protein-like II"/>
    <property type="match status" value="1"/>
</dbReference>
<evidence type="ECO:0000256" key="1">
    <source>
        <dbReference type="ARBA" id="ARBA00004141"/>
    </source>
</evidence>
<dbReference type="InterPro" id="IPR001320">
    <property type="entry name" value="Iontro_rcpt_C"/>
</dbReference>
<keyword evidence="7" id="KW-0675">Receptor</keyword>
<evidence type="ECO:0000256" key="2">
    <source>
        <dbReference type="ARBA" id="ARBA00022448"/>
    </source>
</evidence>
<dbReference type="AlphaFoldDB" id="A0A2N9HED9"/>
<accession>A0A2N9HED9</accession>
<sequence>MAKRKKMMEKDYVWITTDPITSLVHTMNPSTISTMQGVLGVKSYFSKTQGHGFQDFYLRFSKRFSSEHPEEDNHEPGIFAIVNVIGNSYRELGFWSNGLGFSENINENNVTYSSSMKELGQVFWPGGPWYVPRGWTLPTSAKPLRIGVPVTAIFKQYVKVEYDQSENHISYTGFTINVFKATLEQLQFHLPSNFFPFNGTYDALVEQIYLKNFDAVVGDVMVLAKRYKHAEFTHPYTDSGLVMIVPVQSKSSNKAWLFMKPFTKAMWFLILTINVYNGFVIWLIERNNCPELNGSVLNQMATLMWLAFKTLFSIPVIMQTYTASLTSMLTIQQLEPTIADVEALQNSNAMIGHPNGSFVSKYLVDVLHFKPNNTKAYNSPEAYAQALRSKEIAAAFLEYPLAKHFQGDPDCYLA</sequence>
<evidence type="ECO:0000259" key="12">
    <source>
        <dbReference type="SMART" id="SM00079"/>
    </source>
</evidence>
<dbReference type="GO" id="GO:0016020">
    <property type="term" value="C:membrane"/>
    <property type="evidence" value="ECO:0007669"/>
    <property type="project" value="UniProtKB-SubCell"/>
</dbReference>
<dbReference type="PANTHER" id="PTHR18966">
    <property type="entry name" value="IONOTROPIC GLUTAMATE RECEPTOR"/>
    <property type="match status" value="1"/>
</dbReference>
<keyword evidence="8" id="KW-0325">Glycoprotein</keyword>
<protein>
    <recommendedName>
        <fullName evidence="12">Ionotropic glutamate receptor C-terminal domain-containing protein</fullName>
    </recommendedName>
</protein>
<dbReference type="InterPro" id="IPR001638">
    <property type="entry name" value="Solute-binding_3/MltF_N"/>
</dbReference>
<keyword evidence="2" id="KW-0813">Transport</keyword>
<dbReference type="Pfam" id="PF01094">
    <property type="entry name" value="ANF_receptor"/>
    <property type="match status" value="1"/>
</dbReference>
<dbReference type="EMBL" id="OIVN01003290">
    <property type="protein sequence ID" value="SPD10103.1"/>
    <property type="molecule type" value="Genomic_DNA"/>
</dbReference>
<gene>
    <name evidence="13" type="ORF">FSB_LOCUS37985</name>
</gene>
<dbReference type="SMART" id="SM00079">
    <property type="entry name" value="PBPe"/>
    <property type="match status" value="1"/>
</dbReference>
<evidence type="ECO:0000256" key="4">
    <source>
        <dbReference type="ARBA" id="ARBA00022989"/>
    </source>
</evidence>
<evidence type="ECO:0000256" key="5">
    <source>
        <dbReference type="ARBA" id="ARBA00023065"/>
    </source>
</evidence>
<dbReference type="FunFam" id="3.40.190.10:FF:000054">
    <property type="entry name" value="Glutamate receptor"/>
    <property type="match status" value="1"/>
</dbReference>
<evidence type="ECO:0000256" key="11">
    <source>
        <dbReference type="SAM" id="Phobius"/>
    </source>
</evidence>
<evidence type="ECO:0000313" key="13">
    <source>
        <dbReference type="EMBL" id="SPD10103.1"/>
    </source>
</evidence>
<evidence type="ECO:0000256" key="6">
    <source>
        <dbReference type="ARBA" id="ARBA00023136"/>
    </source>
</evidence>